<dbReference type="PANTHER" id="PTHR34981">
    <property type="entry name" value="CELL DIVISION PROTEIN ZAPA"/>
    <property type="match status" value="1"/>
</dbReference>
<sequence length="98" mass="11002">MNQLDVMLLGKEYRVSCTPETRDELLATVAYLSDKFSDLSVKTNATGEKLAVMTALNIAHEFLQHQRGDGFDMAGVKRRIGLMKARLDGVLEQQEKPF</sequence>
<dbReference type="SUPFAM" id="SSF102829">
    <property type="entry name" value="Cell division protein ZapA-like"/>
    <property type="match status" value="1"/>
</dbReference>
<dbReference type="Pfam" id="PF05164">
    <property type="entry name" value="ZapA"/>
    <property type="match status" value="1"/>
</dbReference>
<keyword evidence="6" id="KW-0131">Cell cycle</keyword>
<evidence type="ECO:0000256" key="1">
    <source>
        <dbReference type="ARBA" id="ARBA00004496"/>
    </source>
</evidence>
<comment type="function">
    <text evidence="7">Activator of cell division through the inhibition of FtsZ GTPase activity, therefore promoting FtsZ assembly into bundles of protofilaments necessary for the formation of the division Z ring. It is recruited early at mid-cell but it is not essential for cell division.</text>
</comment>
<dbReference type="STRING" id="1348657.M622_07315"/>
<dbReference type="GO" id="GO:0005829">
    <property type="term" value="C:cytosol"/>
    <property type="evidence" value="ECO:0007669"/>
    <property type="project" value="TreeGrafter"/>
</dbReference>
<evidence type="ECO:0000256" key="9">
    <source>
        <dbReference type="ARBA" id="ARBA00033158"/>
    </source>
</evidence>
<dbReference type="OrthoDB" id="5297208at2"/>
<reference evidence="10 11" key="1">
    <citation type="submission" date="2013-06" db="EMBL/GenBank/DDBJ databases">
        <title>Draft genome sequence of Thauera terpenica.</title>
        <authorList>
            <person name="Liu B."/>
            <person name="Frostegard A.H."/>
            <person name="Shapleigh J.P."/>
        </authorList>
    </citation>
    <scope>NUCLEOTIDE SEQUENCE [LARGE SCALE GENOMIC DNA]</scope>
    <source>
        <strain evidence="10 11">58Eu</strain>
    </source>
</reference>
<dbReference type="GO" id="GO:0030428">
    <property type="term" value="C:cell septum"/>
    <property type="evidence" value="ECO:0007669"/>
    <property type="project" value="TreeGrafter"/>
</dbReference>
<accession>S9ZKV0</accession>
<comment type="subunit">
    <text evidence="8">Homodimer. Interacts with FtsZ.</text>
</comment>
<dbReference type="GO" id="GO:0043093">
    <property type="term" value="P:FtsZ-dependent cytokinesis"/>
    <property type="evidence" value="ECO:0007669"/>
    <property type="project" value="TreeGrafter"/>
</dbReference>
<keyword evidence="3" id="KW-0963">Cytoplasm</keyword>
<evidence type="ECO:0000313" key="10">
    <source>
        <dbReference type="EMBL" id="EPZ14057.1"/>
    </source>
</evidence>
<dbReference type="AlphaFoldDB" id="S9ZKV0"/>
<proteinExistence type="predicted"/>
<dbReference type="GO" id="GO:0032153">
    <property type="term" value="C:cell division site"/>
    <property type="evidence" value="ECO:0007669"/>
    <property type="project" value="TreeGrafter"/>
</dbReference>
<dbReference type="InterPro" id="IPR042233">
    <property type="entry name" value="Cell_div_ZapA_N"/>
</dbReference>
<dbReference type="GO" id="GO:0000917">
    <property type="term" value="P:division septum assembly"/>
    <property type="evidence" value="ECO:0007669"/>
    <property type="project" value="UniProtKB-KW"/>
</dbReference>
<keyword evidence="5" id="KW-0717">Septation</keyword>
<evidence type="ECO:0000256" key="6">
    <source>
        <dbReference type="ARBA" id="ARBA00023306"/>
    </source>
</evidence>
<keyword evidence="11" id="KW-1185">Reference proteome</keyword>
<dbReference type="InterPro" id="IPR036192">
    <property type="entry name" value="Cell_div_ZapA-like_sf"/>
</dbReference>
<dbReference type="eggNOG" id="COG3027">
    <property type="taxonomic scope" value="Bacteria"/>
</dbReference>
<dbReference type="InterPro" id="IPR007838">
    <property type="entry name" value="Cell_div_ZapA-like"/>
</dbReference>
<evidence type="ECO:0000313" key="11">
    <source>
        <dbReference type="Proteomes" id="UP000015455"/>
    </source>
</evidence>
<keyword evidence="4" id="KW-0132">Cell division</keyword>
<dbReference type="Gene3D" id="1.20.5.50">
    <property type="match status" value="1"/>
</dbReference>
<dbReference type="GO" id="GO:0000921">
    <property type="term" value="P:septin ring assembly"/>
    <property type="evidence" value="ECO:0007669"/>
    <property type="project" value="TreeGrafter"/>
</dbReference>
<organism evidence="10 11">
    <name type="scientific">Thauera terpenica 58Eu</name>
    <dbReference type="NCBI Taxonomy" id="1348657"/>
    <lineage>
        <taxon>Bacteria</taxon>
        <taxon>Pseudomonadati</taxon>
        <taxon>Pseudomonadota</taxon>
        <taxon>Betaproteobacteria</taxon>
        <taxon>Rhodocyclales</taxon>
        <taxon>Zoogloeaceae</taxon>
        <taxon>Thauera</taxon>
    </lineage>
</organism>
<evidence type="ECO:0000256" key="4">
    <source>
        <dbReference type="ARBA" id="ARBA00022618"/>
    </source>
</evidence>
<evidence type="ECO:0000256" key="3">
    <source>
        <dbReference type="ARBA" id="ARBA00022490"/>
    </source>
</evidence>
<comment type="subcellular location">
    <subcellularLocation>
        <location evidence="1">Cytoplasm</location>
    </subcellularLocation>
</comment>
<evidence type="ECO:0000256" key="5">
    <source>
        <dbReference type="ARBA" id="ARBA00023210"/>
    </source>
</evidence>
<dbReference type="RefSeq" id="WP_021250859.1">
    <property type="nucleotide sequence ID" value="NZ_ATJV01000103.1"/>
</dbReference>
<evidence type="ECO:0000256" key="8">
    <source>
        <dbReference type="ARBA" id="ARBA00026068"/>
    </source>
</evidence>
<dbReference type="PATRIC" id="fig|1348657.5.peg.3480"/>
<evidence type="ECO:0000256" key="7">
    <source>
        <dbReference type="ARBA" id="ARBA00024910"/>
    </source>
</evidence>
<dbReference type="Proteomes" id="UP000015455">
    <property type="component" value="Unassembled WGS sequence"/>
</dbReference>
<dbReference type="EMBL" id="ATJV01000103">
    <property type="protein sequence ID" value="EPZ14057.1"/>
    <property type="molecule type" value="Genomic_DNA"/>
</dbReference>
<dbReference type="PANTHER" id="PTHR34981:SF1">
    <property type="entry name" value="CELL DIVISION PROTEIN ZAPA"/>
    <property type="match status" value="1"/>
</dbReference>
<name>S9ZKV0_9RHOO</name>
<protein>
    <recommendedName>
        <fullName evidence="2">Cell division protein ZapA</fullName>
    </recommendedName>
    <alternativeName>
        <fullName evidence="9">Z ring-associated protein ZapA</fullName>
    </alternativeName>
</protein>
<evidence type="ECO:0000256" key="2">
    <source>
        <dbReference type="ARBA" id="ARBA00015195"/>
    </source>
</evidence>
<comment type="caution">
    <text evidence="10">The sequence shown here is derived from an EMBL/GenBank/DDBJ whole genome shotgun (WGS) entry which is preliminary data.</text>
</comment>
<dbReference type="Gene3D" id="3.30.160.880">
    <property type="entry name" value="Cell division protein ZapA protomer, N-terminal domain"/>
    <property type="match status" value="1"/>
</dbReference>
<gene>
    <name evidence="10" type="ORF">M622_07315</name>
</gene>